<evidence type="ECO:0000313" key="3">
    <source>
        <dbReference type="EMBL" id="QAR30482.1"/>
    </source>
</evidence>
<reference evidence="3 4" key="1">
    <citation type="submission" date="2019-01" db="EMBL/GenBank/DDBJ databases">
        <title>Whole Genome of Ornithobacterium rhinotracheale FARPER-174b.</title>
        <authorList>
            <person name="Tataje-Lavanda L.A."/>
            <person name="Montalvan A."/>
            <person name="Montesinos R."/>
            <person name="Zimic M."/>
            <person name="Fernandez-Sanchez M."/>
            <person name="Fernandez-Diaz M."/>
        </authorList>
    </citation>
    <scope>NUCLEOTIDE SEQUENCE [LARGE SCALE GENOMIC DNA]</scope>
    <source>
        <strain evidence="3 4">FARPER-174b</strain>
    </source>
</reference>
<name>A0A410JQR1_ORNRH</name>
<dbReference type="Pfam" id="PF13590">
    <property type="entry name" value="DUF4136"/>
    <property type="match status" value="1"/>
</dbReference>
<proteinExistence type="predicted"/>
<dbReference type="Gene3D" id="3.30.160.670">
    <property type="match status" value="1"/>
</dbReference>
<feature type="domain" description="DUF4136" evidence="2">
    <location>
        <begin position="21"/>
        <end position="169"/>
    </location>
</feature>
<dbReference type="AlphaFoldDB" id="A0A410JQR1"/>
<dbReference type="OrthoDB" id="1430233at2"/>
<dbReference type="EMBL" id="CP035107">
    <property type="protein sequence ID" value="QAR30482.1"/>
    <property type="molecule type" value="Genomic_DNA"/>
</dbReference>
<gene>
    <name evidence="3" type="ORF">EQP59_03490</name>
</gene>
<protein>
    <submittedName>
        <fullName evidence="3">DUF4136 domain-containing protein</fullName>
    </submittedName>
</protein>
<keyword evidence="1" id="KW-0732">Signal</keyword>
<accession>A0A410JQR1</accession>
<evidence type="ECO:0000313" key="4">
    <source>
        <dbReference type="Proteomes" id="UP000287701"/>
    </source>
</evidence>
<evidence type="ECO:0000259" key="2">
    <source>
        <dbReference type="Pfam" id="PF13590"/>
    </source>
</evidence>
<feature type="signal peptide" evidence="1">
    <location>
        <begin position="1"/>
        <end position="21"/>
    </location>
</feature>
<dbReference type="RefSeq" id="WP_128500970.1">
    <property type="nucleotide sequence ID" value="NZ_CP035107.1"/>
</dbReference>
<dbReference type="Proteomes" id="UP000287701">
    <property type="component" value="Chromosome"/>
</dbReference>
<dbReference type="InterPro" id="IPR025411">
    <property type="entry name" value="DUF4136"/>
</dbReference>
<sequence length="171" mass="19380">MKHLYFIFSLFLLTSCISAHVDTDYDHGVDFSQLKTYNYFSDIDWNGVNQLDQTRIVRAIDQELKAKSWQKSDNPQVLIDIKPAEQIVTNTNTVGIGTGSYGGGFGTSMQVGIPIKTKKLQKDLVIEMLNASNQHLIWQGVFCKEFSTRADSEKIIQSAIQDLFKKFPPKK</sequence>
<feature type="chain" id="PRO_5019234880" evidence="1">
    <location>
        <begin position="22"/>
        <end position="171"/>
    </location>
</feature>
<evidence type="ECO:0000256" key="1">
    <source>
        <dbReference type="SAM" id="SignalP"/>
    </source>
</evidence>
<dbReference type="PROSITE" id="PS51257">
    <property type="entry name" value="PROKAR_LIPOPROTEIN"/>
    <property type="match status" value="1"/>
</dbReference>
<organism evidence="3 4">
    <name type="scientific">Ornithobacterium rhinotracheale</name>
    <dbReference type="NCBI Taxonomy" id="28251"/>
    <lineage>
        <taxon>Bacteria</taxon>
        <taxon>Pseudomonadati</taxon>
        <taxon>Bacteroidota</taxon>
        <taxon>Flavobacteriia</taxon>
        <taxon>Flavobacteriales</taxon>
        <taxon>Weeksellaceae</taxon>
        <taxon>Ornithobacterium</taxon>
    </lineage>
</organism>